<feature type="region of interest" description="Disordered" evidence="1">
    <location>
        <begin position="108"/>
        <end position="159"/>
    </location>
</feature>
<accession>A0ABD3MIA1</accession>
<reference evidence="2 3" key="1">
    <citation type="submission" date="2024-10" db="EMBL/GenBank/DDBJ databases">
        <title>Updated reference genomes for cyclostephanoid diatoms.</title>
        <authorList>
            <person name="Roberts W.R."/>
            <person name="Alverson A.J."/>
        </authorList>
    </citation>
    <scope>NUCLEOTIDE SEQUENCE [LARGE SCALE GENOMIC DNA]</scope>
    <source>
        <strain evidence="2 3">AJA276-08</strain>
    </source>
</reference>
<keyword evidence="3" id="KW-1185">Reference proteome</keyword>
<name>A0ABD3MIA1_9STRA</name>
<feature type="compositionally biased region" description="Low complexity" evidence="1">
    <location>
        <begin position="110"/>
        <end position="121"/>
    </location>
</feature>
<evidence type="ECO:0000313" key="2">
    <source>
        <dbReference type="EMBL" id="KAL3761691.1"/>
    </source>
</evidence>
<protein>
    <submittedName>
        <fullName evidence="2">Uncharacterized protein</fullName>
    </submittedName>
</protein>
<dbReference type="EMBL" id="JALLAZ020001846">
    <property type="protein sequence ID" value="KAL3761691.1"/>
    <property type="molecule type" value="Genomic_DNA"/>
</dbReference>
<evidence type="ECO:0000313" key="3">
    <source>
        <dbReference type="Proteomes" id="UP001530315"/>
    </source>
</evidence>
<organism evidence="2 3">
    <name type="scientific">Stephanodiscus triporus</name>
    <dbReference type="NCBI Taxonomy" id="2934178"/>
    <lineage>
        <taxon>Eukaryota</taxon>
        <taxon>Sar</taxon>
        <taxon>Stramenopiles</taxon>
        <taxon>Ochrophyta</taxon>
        <taxon>Bacillariophyta</taxon>
        <taxon>Coscinodiscophyceae</taxon>
        <taxon>Thalassiosirophycidae</taxon>
        <taxon>Stephanodiscales</taxon>
        <taxon>Stephanodiscaceae</taxon>
        <taxon>Stephanodiscus</taxon>
    </lineage>
</organism>
<dbReference type="AlphaFoldDB" id="A0ABD3MIA1"/>
<sequence>MMTYQKYLTMQVGMPFEKILPHACHSPHQPPGPKQEKRVKVTVRYSAEAGLRPFYLTVANRIKSAHPDVLLEKRILPRAGSEGGTETVFEVIIDGKTVIGKKKTKMLKVSSRAGSSSRLSAPGDDDEGDGKMMGGDKKDGGKRKGDAKSGGYYGEGRGPPDVAAGGRTIFVSMEKLDHELAKARKKRRPSTTYKTKEDALRGVAAGARMGGTPTTAMLGRDEDMDVSMRMAAEGEMAEAVIRLERLKAMSTRSKI</sequence>
<feature type="compositionally biased region" description="Basic and acidic residues" evidence="1">
    <location>
        <begin position="134"/>
        <end position="147"/>
    </location>
</feature>
<gene>
    <name evidence="2" type="ORF">ACHAW5_004255</name>
</gene>
<comment type="caution">
    <text evidence="2">The sequence shown here is derived from an EMBL/GenBank/DDBJ whole genome shotgun (WGS) entry which is preliminary data.</text>
</comment>
<dbReference type="Proteomes" id="UP001530315">
    <property type="component" value="Unassembled WGS sequence"/>
</dbReference>
<proteinExistence type="predicted"/>
<evidence type="ECO:0000256" key="1">
    <source>
        <dbReference type="SAM" id="MobiDB-lite"/>
    </source>
</evidence>